<dbReference type="Pfam" id="PF01979">
    <property type="entry name" value="Amidohydro_1"/>
    <property type="match status" value="1"/>
</dbReference>
<dbReference type="InterPro" id="IPR011059">
    <property type="entry name" value="Metal-dep_hydrolase_composite"/>
</dbReference>
<dbReference type="SUPFAM" id="SSF51556">
    <property type="entry name" value="Metallo-dependent hydrolases"/>
    <property type="match status" value="1"/>
</dbReference>
<organism evidence="3 4">
    <name type="scientific">Brevundimonas denitrificans</name>
    <dbReference type="NCBI Taxonomy" id="1443434"/>
    <lineage>
        <taxon>Bacteria</taxon>
        <taxon>Pseudomonadati</taxon>
        <taxon>Pseudomonadota</taxon>
        <taxon>Alphaproteobacteria</taxon>
        <taxon>Caulobacterales</taxon>
        <taxon>Caulobacteraceae</taxon>
        <taxon>Brevundimonas</taxon>
    </lineage>
</organism>
<feature type="domain" description="Amidohydrolase-related" evidence="2">
    <location>
        <begin position="83"/>
        <end position="429"/>
    </location>
</feature>
<dbReference type="Proteomes" id="UP001156921">
    <property type="component" value="Unassembled WGS sequence"/>
</dbReference>
<evidence type="ECO:0000313" key="4">
    <source>
        <dbReference type="Proteomes" id="UP001156921"/>
    </source>
</evidence>
<dbReference type="InterPro" id="IPR032466">
    <property type="entry name" value="Metal_Hydrolase"/>
</dbReference>
<dbReference type="PROSITE" id="PS51257">
    <property type="entry name" value="PROKAR_LIPOPROTEIN"/>
    <property type="match status" value="1"/>
</dbReference>
<dbReference type="InterPro" id="IPR057744">
    <property type="entry name" value="OTAase-like"/>
</dbReference>
<sequence>MSRSTLAACAAALMTACLPAAVQAQGAPPPTVLVRAGNLFDSEAGRMVGPRDILIRGQRVVEVGQGLAAPDGATVVDLGRCAVIPGLIDAHTHLMLEQGQGEGLSEVAARDRGVDGDVYRTLVGAQRARQYLEAGFTAVRDLGNSGRFLDLMLERGVNEGRVSGPRIYGSGPGLAPEGGQLEPLTGDPHQLVAGEYRIVNGVDDARAAVREAVARGADVIKVYPEATPQRTRLSVAELEAIVSEAKRHGVPVAAHATSDAAIREAVEAGVASIEHGYEISDESLRLMAARGVWLTPTDPSLEMALEFTASWPQQPPREEIDRHLQAGRDRLMRAHRLGVRIALGSDLYFPYAAGRGAGSRATLDGYVEAGLTPTQALQAATWEAGRLLGDDALGVLRPRSWADLVAVEGDPTQGLAPLRAPRLVMKGGRIEVADSLRACGG</sequence>
<keyword evidence="1" id="KW-0732">Signal</keyword>
<dbReference type="Gene3D" id="2.30.40.10">
    <property type="entry name" value="Urease, subunit C, domain 1"/>
    <property type="match status" value="1"/>
</dbReference>
<protein>
    <submittedName>
        <fullName evidence="3">Xaa-Pro dipeptidase</fullName>
    </submittedName>
</protein>
<accession>A0ABQ6BPH0</accession>
<dbReference type="PANTHER" id="PTHR43135:SF3">
    <property type="entry name" value="ALPHA-D-RIBOSE 1-METHYLPHOSPHONATE 5-TRIPHOSPHATE DIPHOSPHATASE"/>
    <property type="match status" value="1"/>
</dbReference>
<dbReference type="CDD" id="cd01299">
    <property type="entry name" value="Met_dep_hydrolase_A"/>
    <property type="match status" value="1"/>
</dbReference>
<gene>
    <name evidence="3" type="ORF">GCM10007859_17040</name>
</gene>
<dbReference type="PANTHER" id="PTHR43135">
    <property type="entry name" value="ALPHA-D-RIBOSE 1-METHYLPHOSPHONATE 5-TRIPHOSPHATE DIPHOSPHATASE"/>
    <property type="match status" value="1"/>
</dbReference>
<feature type="chain" id="PRO_5046339655" evidence="1">
    <location>
        <begin position="25"/>
        <end position="441"/>
    </location>
</feature>
<feature type="signal peptide" evidence="1">
    <location>
        <begin position="1"/>
        <end position="24"/>
    </location>
</feature>
<dbReference type="RefSeq" id="WP_284222551.1">
    <property type="nucleotide sequence ID" value="NZ_BSOY01000034.1"/>
</dbReference>
<name>A0ABQ6BPH0_9CAUL</name>
<comment type="caution">
    <text evidence="3">The sequence shown here is derived from an EMBL/GenBank/DDBJ whole genome shotgun (WGS) entry which is preliminary data.</text>
</comment>
<dbReference type="EMBL" id="BSOY01000034">
    <property type="protein sequence ID" value="GLS01689.1"/>
    <property type="molecule type" value="Genomic_DNA"/>
</dbReference>
<dbReference type="InterPro" id="IPR051781">
    <property type="entry name" value="Metallo-dep_Hydrolase"/>
</dbReference>
<dbReference type="SUPFAM" id="SSF51338">
    <property type="entry name" value="Composite domain of metallo-dependent hydrolases"/>
    <property type="match status" value="1"/>
</dbReference>
<dbReference type="InterPro" id="IPR006680">
    <property type="entry name" value="Amidohydro-rel"/>
</dbReference>
<evidence type="ECO:0000313" key="3">
    <source>
        <dbReference type="EMBL" id="GLS01689.1"/>
    </source>
</evidence>
<dbReference type="Gene3D" id="3.20.20.140">
    <property type="entry name" value="Metal-dependent hydrolases"/>
    <property type="match status" value="1"/>
</dbReference>
<evidence type="ECO:0000256" key="1">
    <source>
        <dbReference type="SAM" id="SignalP"/>
    </source>
</evidence>
<reference evidence="4" key="1">
    <citation type="journal article" date="2019" name="Int. J. Syst. Evol. Microbiol.">
        <title>The Global Catalogue of Microorganisms (GCM) 10K type strain sequencing project: providing services to taxonomists for standard genome sequencing and annotation.</title>
        <authorList>
            <consortium name="The Broad Institute Genomics Platform"/>
            <consortium name="The Broad Institute Genome Sequencing Center for Infectious Disease"/>
            <person name="Wu L."/>
            <person name="Ma J."/>
        </authorList>
    </citation>
    <scope>NUCLEOTIDE SEQUENCE [LARGE SCALE GENOMIC DNA]</scope>
    <source>
        <strain evidence="4">NBRC 110107</strain>
    </source>
</reference>
<evidence type="ECO:0000259" key="2">
    <source>
        <dbReference type="Pfam" id="PF01979"/>
    </source>
</evidence>
<proteinExistence type="predicted"/>
<keyword evidence="4" id="KW-1185">Reference proteome</keyword>